<dbReference type="Proteomes" id="UP001499979">
    <property type="component" value="Unassembled WGS sequence"/>
</dbReference>
<comment type="caution">
    <text evidence="2">The sequence shown here is derived from an EMBL/GenBank/DDBJ whole genome shotgun (WGS) entry which is preliminary data.</text>
</comment>
<evidence type="ECO:0000256" key="1">
    <source>
        <dbReference type="SAM" id="Phobius"/>
    </source>
</evidence>
<dbReference type="RefSeq" id="WP_343908924.1">
    <property type="nucleotide sequence ID" value="NZ_BAAAJE010000019.1"/>
</dbReference>
<dbReference type="EMBL" id="BAAAJE010000019">
    <property type="protein sequence ID" value="GAA1153792.1"/>
    <property type="molecule type" value="Genomic_DNA"/>
</dbReference>
<organism evidence="2 3">
    <name type="scientific">Nocardioides aquiterrae</name>
    <dbReference type="NCBI Taxonomy" id="203799"/>
    <lineage>
        <taxon>Bacteria</taxon>
        <taxon>Bacillati</taxon>
        <taxon>Actinomycetota</taxon>
        <taxon>Actinomycetes</taxon>
        <taxon>Propionibacteriales</taxon>
        <taxon>Nocardioidaceae</taxon>
        <taxon>Nocardioides</taxon>
    </lineage>
</organism>
<keyword evidence="1" id="KW-0472">Membrane</keyword>
<gene>
    <name evidence="2" type="ORF">GCM10009606_35190</name>
</gene>
<sequence length="224" mass="23528">MSDRLETRLRELAGDLRVPEPGPGLAGAVVARVAKPRRHRLRWAVVAAVVLALLGLAVSPVGAKVTGWLDVGGVMVRDDDTVPTGTPVVPSESGRSLDGAAFEPLVPAALGPPDGVRVTDDGTLVSMSWSAGGRTIRLDQFAAGLDPYFWKSAPGAEPVTVAGRDALWFAVPHEVTVVPEGGQPETYAPRLSAQTLVLPLPGVTLRLEGDLSRRRAVEILASLE</sequence>
<proteinExistence type="predicted"/>
<name>A0ABN1UIP6_9ACTN</name>
<reference evidence="2 3" key="1">
    <citation type="journal article" date="2019" name="Int. J. Syst. Evol. Microbiol.">
        <title>The Global Catalogue of Microorganisms (GCM) 10K type strain sequencing project: providing services to taxonomists for standard genome sequencing and annotation.</title>
        <authorList>
            <consortium name="The Broad Institute Genomics Platform"/>
            <consortium name="The Broad Institute Genome Sequencing Center for Infectious Disease"/>
            <person name="Wu L."/>
            <person name="Ma J."/>
        </authorList>
    </citation>
    <scope>NUCLEOTIDE SEQUENCE [LARGE SCALE GENOMIC DNA]</scope>
    <source>
        <strain evidence="2 3">JCM 11813</strain>
    </source>
</reference>
<keyword evidence="1" id="KW-0812">Transmembrane</keyword>
<accession>A0ABN1UIP6</accession>
<keyword evidence="1" id="KW-1133">Transmembrane helix</keyword>
<keyword evidence="3" id="KW-1185">Reference proteome</keyword>
<protein>
    <recommendedName>
        <fullName evidence="4">DUF4367 domain-containing protein</fullName>
    </recommendedName>
</protein>
<evidence type="ECO:0008006" key="4">
    <source>
        <dbReference type="Google" id="ProtNLM"/>
    </source>
</evidence>
<evidence type="ECO:0000313" key="3">
    <source>
        <dbReference type="Proteomes" id="UP001499979"/>
    </source>
</evidence>
<evidence type="ECO:0000313" key="2">
    <source>
        <dbReference type="EMBL" id="GAA1153792.1"/>
    </source>
</evidence>
<feature type="transmembrane region" description="Helical" evidence="1">
    <location>
        <begin position="41"/>
        <end position="61"/>
    </location>
</feature>